<name>A0A0W4ZHD3_PNEC8</name>
<dbReference type="VEuPathDB" id="FungiDB:T552_02216"/>
<dbReference type="OrthoDB" id="296793at2759"/>
<sequence length="749" mass="87778">MVFYQGNCLINEESSEYLGLETSVVSDFEEDTSYLLKNKHILSEKKREITRSLSLNDLEHVYERFYYSQAARNENYYKLLVWSNEIEKSIENEQDLHFRLFKKEYLGKISICQDLIAHASKMAEKLRVISVNLRESYENNYIFRDNYEKLEKEKQSAILLKDQIIQNNEVYCSLDAIHRLLDTSGVEFIKKPEFFDMLKKLDKGLEMMKEHPEFKDSGIYKEKFEQCLTKVMTLICVFFVQVIKELNDGINEEFSLKVSNNMNQTAFLYTKFRVCAIELRPYIKEIEERIKDHNEYNVMINDCQNFYFGIRYKLVKPIISQKLNELSNENIIRFSRISITFFTSLCFDEFSLFRDFFQSDDSNFYSYSQKLFESISTYLQSNLAKETNLSLLCEVCSVFKAKTSKDNENDIDPDSNKIDYSVIFNEILQHIQSFIVAQVRNVAKLEIQSFIPCKNAFNFSKGLEKRDQSDSLLTNVSEAQKDELCDNDLVIKWHPTLNKTISLLSKIYPLLNTKSFNTVAYDIISICISSLSDASQVQTDISIRDRQLFLVKHLLILRNQILEFNIDFFHFEDDADINTATINSWDVYNKIRLFNPLELLYKSTWSKISGFSSIQKDIYNKFNTLLQTTINASIEHSLKPLIEPIQKIRKFKKLSNHSIQAIIDESLVSIQNEAPLLKITFLTYIEDSQIIHIFFTDIIEKFTKELNDTAKSLPTEYLSFWSKTDQLISCLSRLLLNNISSEKLSKNID</sequence>
<gene>
    <name evidence="11" type="ORF">T552_02216</name>
</gene>
<keyword evidence="4" id="KW-0813">Transport</keyword>
<dbReference type="GeneID" id="28936972"/>
<dbReference type="GO" id="GO:0006886">
    <property type="term" value="P:intracellular protein transport"/>
    <property type="evidence" value="ECO:0007669"/>
    <property type="project" value="InterPro"/>
</dbReference>
<evidence type="ECO:0000256" key="2">
    <source>
        <dbReference type="ARBA" id="ARBA00009936"/>
    </source>
</evidence>
<dbReference type="GO" id="GO:0000139">
    <property type="term" value="C:Golgi membrane"/>
    <property type="evidence" value="ECO:0007669"/>
    <property type="project" value="UniProtKB-SubCell"/>
</dbReference>
<dbReference type="InterPro" id="IPR048685">
    <property type="entry name" value="COG3_C"/>
</dbReference>
<evidence type="ECO:0000256" key="1">
    <source>
        <dbReference type="ARBA" id="ARBA00004395"/>
    </source>
</evidence>
<evidence type="ECO:0000256" key="7">
    <source>
        <dbReference type="ARBA" id="ARBA00023136"/>
    </source>
</evidence>
<dbReference type="PANTHER" id="PTHR13302">
    <property type="entry name" value="CONSERVED OLIGOMERIC GOLGI COMPLEX COMPONENT 3"/>
    <property type="match status" value="1"/>
</dbReference>
<dbReference type="GO" id="GO:0006891">
    <property type="term" value="P:intra-Golgi vesicle-mediated transport"/>
    <property type="evidence" value="ECO:0007669"/>
    <property type="project" value="TreeGrafter"/>
</dbReference>
<dbReference type="InterPro" id="IPR048320">
    <property type="entry name" value="COG3_N"/>
</dbReference>
<organism evidence="11 12">
    <name type="scientific">Pneumocystis carinii (strain B80)</name>
    <name type="common">Rat pneumocystis pneumonia agent</name>
    <name type="synonym">Pneumocystis carinii f. sp. carinii</name>
    <dbReference type="NCBI Taxonomy" id="1408658"/>
    <lineage>
        <taxon>Eukaryota</taxon>
        <taxon>Fungi</taxon>
        <taxon>Dikarya</taxon>
        <taxon>Ascomycota</taxon>
        <taxon>Taphrinomycotina</taxon>
        <taxon>Pneumocystomycetes</taxon>
        <taxon>Pneumocystaceae</taxon>
        <taxon>Pneumocystis</taxon>
    </lineage>
</organism>
<evidence type="ECO:0000256" key="4">
    <source>
        <dbReference type="ARBA" id="ARBA00022448"/>
    </source>
</evidence>
<dbReference type="Pfam" id="PF20671">
    <property type="entry name" value="COG3_C"/>
    <property type="match status" value="1"/>
</dbReference>
<evidence type="ECO:0000313" key="12">
    <source>
        <dbReference type="Proteomes" id="UP000054454"/>
    </source>
</evidence>
<keyword evidence="6" id="KW-0333">Golgi apparatus</keyword>
<comment type="subcellular location">
    <subcellularLocation>
        <location evidence="1">Golgi apparatus membrane</location>
        <topology evidence="1">Peripheral membrane protein</topology>
    </subcellularLocation>
</comment>
<evidence type="ECO:0000313" key="11">
    <source>
        <dbReference type="EMBL" id="KTW27776.1"/>
    </source>
</evidence>
<dbReference type="GO" id="GO:0007030">
    <property type="term" value="P:Golgi organization"/>
    <property type="evidence" value="ECO:0007669"/>
    <property type="project" value="TreeGrafter"/>
</dbReference>
<evidence type="ECO:0000256" key="3">
    <source>
        <dbReference type="ARBA" id="ARBA00020976"/>
    </source>
</evidence>
<feature type="domain" description="Conserved oligomeric Golgi complex subunit 3 N-terminal" evidence="9">
    <location>
        <begin position="105"/>
        <end position="245"/>
    </location>
</feature>
<comment type="similarity">
    <text evidence="2">Belongs to the COG3 family.</text>
</comment>
<dbReference type="EMBL" id="LFVZ01000009">
    <property type="protein sequence ID" value="KTW27776.1"/>
    <property type="molecule type" value="Genomic_DNA"/>
</dbReference>
<evidence type="ECO:0000256" key="5">
    <source>
        <dbReference type="ARBA" id="ARBA00022927"/>
    </source>
</evidence>
<comment type="caution">
    <text evidence="11">The sequence shown here is derived from an EMBL/GenBank/DDBJ whole genome shotgun (WGS) entry which is preliminary data.</text>
</comment>
<accession>A0A0W4ZHD3</accession>
<dbReference type="InterPro" id="IPR007265">
    <property type="entry name" value="COG_su3"/>
</dbReference>
<feature type="domain" description="Conserved oligomeric Golgi complex subunit 3 C-terminal" evidence="10">
    <location>
        <begin position="266"/>
        <end position="578"/>
    </location>
</feature>
<dbReference type="RefSeq" id="XP_018225658.1">
    <property type="nucleotide sequence ID" value="XM_018370769.1"/>
</dbReference>
<keyword evidence="7" id="KW-0472">Membrane</keyword>
<protein>
    <recommendedName>
        <fullName evidence="3">Conserved oligomeric Golgi complex subunit 3</fullName>
    </recommendedName>
    <alternativeName>
        <fullName evidence="8">Component of oligomeric Golgi complex 3</fullName>
    </alternativeName>
</protein>
<dbReference type="GO" id="GO:0005801">
    <property type="term" value="C:cis-Golgi network"/>
    <property type="evidence" value="ECO:0007669"/>
    <property type="project" value="InterPro"/>
</dbReference>
<reference evidence="12" key="1">
    <citation type="journal article" date="2016" name="Nat. Commun.">
        <title>Genome analysis of three Pneumocystis species reveals adaptation mechanisms to life exclusively in mammalian hosts.</title>
        <authorList>
            <person name="Ma L."/>
            <person name="Chen Z."/>
            <person name="Huang D.W."/>
            <person name="Kutty G."/>
            <person name="Ishihara M."/>
            <person name="Wang H."/>
            <person name="Abouelleil A."/>
            <person name="Bishop L."/>
            <person name="Davey E."/>
            <person name="Deng R."/>
            <person name="Deng X."/>
            <person name="Fan L."/>
            <person name="Fantoni G."/>
            <person name="Fitzgerald M."/>
            <person name="Gogineni E."/>
            <person name="Goldberg J.M."/>
            <person name="Handley G."/>
            <person name="Hu X."/>
            <person name="Huber C."/>
            <person name="Jiao X."/>
            <person name="Jones K."/>
            <person name="Levin J.Z."/>
            <person name="Liu Y."/>
            <person name="Macdonald P."/>
            <person name="Melnikov A."/>
            <person name="Raley C."/>
            <person name="Sassi M."/>
            <person name="Sherman B.T."/>
            <person name="Song X."/>
            <person name="Sykes S."/>
            <person name="Tran B."/>
            <person name="Walsh L."/>
            <person name="Xia Y."/>
            <person name="Yang J."/>
            <person name="Young S."/>
            <person name="Zeng Q."/>
            <person name="Zheng X."/>
            <person name="Stephens R."/>
            <person name="Nusbaum C."/>
            <person name="Birren B.W."/>
            <person name="Azadi P."/>
            <person name="Lempicki R.A."/>
            <person name="Cuomo C.A."/>
            <person name="Kovacs J.A."/>
        </authorList>
    </citation>
    <scope>NUCLEOTIDE SEQUENCE [LARGE SCALE GENOMIC DNA]</scope>
    <source>
        <strain evidence="12">B80</strain>
    </source>
</reference>
<dbReference type="AlphaFoldDB" id="A0A0W4ZHD3"/>
<evidence type="ECO:0000259" key="10">
    <source>
        <dbReference type="Pfam" id="PF20671"/>
    </source>
</evidence>
<evidence type="ECO:0000256" key="6">
    <source>
        <dbReference type="ARBA" id="ARBA00023034"/>
    </source>
</evidence>
<proteinExistence type="inferred from homology"/>
<evidence type="ECO:0000259" key="9">
    <source>
        <dbReference type="Pfam" id="PF04136"/>
    </source>
</evidence>
<dbReference type="Proteomes" id="UP000054454">
    <property type="component" value="Unassembled WGS sequence"/>
</dbReference>
<evidence type="ECO:0000256" key="8">
    <source>
        <dbReference type="ARBA" id="ARBA00031339"/>
    </source>
</evidence>
<dbReference type="PANTHER" id="PTHR13302:SF8">
    <property type="entry name" value="CONSERVED OLIGOMERIC GOLGI COMPLEX SUBUNIT 3"/>
    <property type="match status" value="1"/>
</dbReference>
<dbReference type="Pfam" id="PF04136">
    <property type="entry name" value="COG3_N"/>
    <property type="match status" value="1"/>
</dbReference>
<keyword evidence="5" id="KW-0653">Protein transport</keyword>
<keyword evidence="12" id="KW-1185">Reference proteome</keyword>
<dbReference type="GO" id="GO:0017119">
    <property type="term" value="C:Golgi transport complex"/>
    <property type="evidence" value="ECO:0007669"/>
    <property type="project" value="TreeGrafter"/>
</dbReference>